<name>A0A9W4U2L9_9PLEO</name>
<reference evidence="3" key="1">
    <citation type="submission" date="2023-01" db="EMBL/GenBank/DDBJ databases">
        <authorList>
            <person name="Van Ghelder C."/>
            <person name="Rancurel C."/>
        </authorList>
    </citation>
    <scope>NUCLEOTIDE SEQUENCE</scope>
    <source>
        <strain evidence="3">CNCM I-4278</strain>
    </source>
</reference>
<gene>
    <name evidence="3" type="ORF">PDIGIT_LOCUS892</name>
</gene>
<dbReference type="EMBL" id="CAOQHR010000001">
    <property type="protein sequence ID" value="CAI6249053.1"/>
    <property type="molecule type" value="Genomic_DNA"/>
</dbReference>
<dbReference type="AlphaFoldDB" id="A0A9W4U2L9"/>
<evidence type="ECO:0000256" key="2">
    <source>
        <dbReference type="SAM" id="SignalP"/>
    </source>
</evidence>
<evidence type="ECO:0000256" key="1">
    <source>
        <dbReference type="SAM" id="MobiDB-lite"/>
    </source>
</evidence>
<keyword evidence="2" id="KW-0732">Signal</keyword>
<sequence length="188" mass="21508">MRPWPSLLHVLLVGHKQVHLMATWSQLLRGRTDGPKDTQTHEYKYIDSTDTHSVYICMHVRMYVVEGNSSTYIAALHVAVPPSNNTRCSHVRGWPPPPWLTHDPLIAPRMNLTAPSVLHCILFLTLLYSPSSLCRDPTSNTLHHYIYNAKVIMFCQTPSTSPLPNHATRRPANDCNTRHRHQKKGYRT</sequence>
<feature type="region of interest" description="Disordered" evidence="1">
    <location>
        <begin position="163"/>
        <end position="188"/>
    </location>
</feature>
<evidence type="ECO:0008006" key="5">
    <source>
        <dbReference type="Google" id="ProtNLM"/>
    </source>
</evidence>
<comment type="caution">
    <text evidence="3">The sequence shown here is derived from an EMBL/GenBank/DDBJ whole genome shotgun (WGS) entry which is preliminary data.</text>
</comment>
<dbReference type="Proteomes" id="UP001152607">
    <property type="component" value="Unassembled WGS sequence"/>
</dbReference>
<protein>
    <recommendedName>
        <fullName evidence="5">Secreted protein</fullName>
    </recommendedName>
</protein>
<keyword evidence="4" id="KW-1185">Reference proteome</keyword>
<organism evidence="3 4">
    <name type="scientific">Periconia digitata</name>
    <dbReference type="NCBI Taxonomy" id="1303443"/>
    <lineage>
        <taxon>Eukaryota</taxon>
        <taxon>Fungi</taxon>
        <taxon>Dikarya</taxon>
        <taxon>Ascomycota</taxon>
        <taxon>Pezizomycotina</taxon>
        <taxon>Dothideomycetes</taxon>
        <taxon>Pleosporomycetidae</taxon>
        <taxon>Pleosporales</taxon>
        <taxon>Massarineae</taxon>
        <taxon>Periconiaceae</taxon>
        <taxon>Periconia</taxon>
    </lineage>
</organism>
<feature type="chain" id="PRO_5040988432" description="Secreted protein" evidence="2">
    <location>
        <begin position="21"/>
        <end position="188"/>
    </location>
</feature>
<feature type="signal peptide" evidence="2">
    <location>
        <begin position="1"/>
        <end position="20"/>
    </location>
</feature>
<accession>A0A9W4U2L9</accession>
<evidence type="ECO:0000313" key="3">
    <source>
        <dbReference type="EMBL" id="CAI6249053.1"/>
    </source>
</evidence>
<feature type="compositionally biased region" description="Basic residues" evidence="1">
    <location>
        <begin position="178"/>
        <end position="188"/>
    </location>
</feature>
<proteinExistence type="predicted"/>
<evidence type="ECO:0000313" key="4">
    <source>
        <dbReference type="Proteomes" id="UP001152607"/>
    </source>
</evidence>